<evidence type="ECO:0000256" key="5">
    <source>
        <dbReference type="ARBA" id="ARBA00022691"/>
    </source>
</evidence>
<protein>
    <recommendedName>
        <fullName evidence="2">site-specific DNA-methyltransferase (adenine-specific)</fullName>
        <ecNumber evidence="2">2.1.1.72</ecNumber>
    </recommendedName>
</protein>
<dbReference type="EMBL" id="LPBJ01000129">
    <property type="protein sequence ID" value="KVP83589.1"/>
    <property type="molecule type" value="Genomic_DNA"/>
</dbReference>
<keyword evidence="4" id="KW-0808">Transferase</keyword>
<comment type="similarity">
    <text evidence="1">Belongs to the N(4)/N(6)-methyltransferase family.</text>
</comment>
<dbReference type="GO" id="GO:0009307">
    <property type="term" value="P:DNA restriction-modification system"/>
    <property type="evidence" value="ECO:0007669"/>
    <property type="project" value="UniProtKB-KW"/>
</dbReference>
<evidence type="ECO:0000256" key="1">
    <source>
        <dbReference type="ARBA" id="ARBA00006594"/>
    </source>
</evidence>
<evidence type="ECO:0000256" key="6">
    <source>
        <dbReference type="ARBA" id="ARBA00022747"/>
    </source>
</evidence>
<evidence type="ECO:0000256" key="7">
    <source>
        <dbReference type="ARBA" id="ARBA00047942"/>
    </source>
</evidence>
<dbReference type="InterPro" id="IPR029063">
    <property type="entry name" value="SAM-dependent_MTases_sf"/>
</dbReference>
<dbReference type="PROSITE" id="PS00092">
    <property type="entry name" value="N6_MTASE"/>
    <property type="match status" value="1"/>
</dbReference>
<evidence type="ECO:0000256" key="4">
    <source>
        <dbReference type="ARBA" id="ARBA00022679"/>
    </source>
</evidence>
<dbReference type="Proteomes" id="UP000056453">
    <property type="component" value="Unassembled WGS sequence"/>
</dbReference>
<evidence type="ECO:0000313" key="10">
    <source>
        <dbReference type="Proteomes" id="UP000056453"/>
    </source>
</evidence>
<dbReference type="AlphaFoldDB" id="A0AAW3MIR7"/>
<dbReference type="Pfam" id="PF02384">
    <property type="entry name" value="N6_Mtase"/>
    <property type="match status" value="1"/>
</dbReference>
<keyword evidence="10" id="KW-1185">Reference proteome</keyword>
<sequence>MGSTTALEYAAAQGGEMTASSIGLRQHLTQSGQYSDPWGRYYTSAEVSHSLIERIKARKPKLVLELGSGSGSLCSAAANRWRDAQLVTVDVDRQAPKQLDAEQIGPNSKHIHFVHDALDEALSDKIGLCLGTVDVAVCNPPYIRPRWRSDFGKILEDAGLSGTLSSLRDAGADLLFLAQNLRLLRRNGKLGLILPDGLVTAERFSGVRQALMRQHKVEQVVQLPRGVFKSTEAQTYLAVLSKMAGETEQVKLRQMGHDGRLSAAIEVPQDLAAKRLDYTFHARPSFQTRRGTLQPIAVGAAVTHIVRGTICSSAIAAFPTPVFHLGDFAESTGEQAVRVVPKRFALGNRSARIASQDARLALPGDILLARVGRRLESQLALVVHGPCVISDCVFALRTTDEHRERLYRFFDSEAGRLALATSAHGVAARFLSKTNLFEIQF</sequence>
<evidence type="ECO:0000256" key="3">
    <source>
        <dbReference type="ARBA" id="ARBA00022603"/>
    </source>
</evidence>
<keyword evidence="5" id="KW-0949">S-adenosyl-L-methionine</keyword>
<organism evidence="9 10">
    <name type="scientific">Burkholderia ubonensis</name>
    <dbReference type="NCBI Taxonomy" id="101571"/>
    <lineage>
        <taxon>Bacteria</taxon>
        <taxon>Pseudomonadati</taxon>
        <taxon>Pseudomonadota</taxon>
        <taxon>Betaproteobacteria</taxon>
        <taxon>Burkholderiales</taxon>
        <taxon>Burkholderiaceae</taxon>
        <taxon>Burkholderia</taxon>
        <taxon>Burkholderia cepacia complex</taxon>
    </lineage>
</organism>
<proteinExistence type="inferred from homology"/>
<dbReference type="PANTHER" id="PTHR42933">
    <property type="entry name" value="SLR6095 PROTEIN"/>
    <property type="match status" value="1"/>
</dbReference>
<evidence type="ECO:0000313" key="9">
    <source>
        <dbReference type="EMBL" id="KVP83589.1"/>
    </source>
</evidence>
<keyword evidence="3" id="KW-0489">Methyltransferase</keyword>
<gene>
    <name evidence="9" type="ORF">WJ96_25405</name>
</gene>
<dbReference type="CDD" id="cd02440">
    <property type="entry name" value="AdoMet_MTases"/>
    <property type="match status" value="1"/>
</dbReference>
<comment type="catalytic activity">
    <reaction evidence="7">
        <text>a 2'-deoxyadenosine in DNA + S-adenosyl-L-methionine = an N(6)-methyl-2'-deoxyadenosine in DNA + S-adenosyl-L-homocysteine + H(+)</text>
        <dbReference type="Rhea" id="RHEA:15197"/>
        <dbReference type="Rhea" id="RHEA-COMP:12418"/>
        <dbReference type="Rhea" id="RHEA-COMP:12419"/>
        <dbReference type="ChEBI" id="CHEBI:15378"/>
        <dbReference type="ChEBI" id="CHEBI:57856"/>
        <dbReference type="ChEBI" id="CHEBI:59789"/>
        <dbReference type="ChEBI" id="CHEBI:90615"/>
        <dbReference type="ChEBI" id="CHEBI:90616"/>
        <dbReference type="EC" id="2.1.1.72"/>
    </reaction>
</comment>
<dbReference type="PRINTS" id="PR00507">
    <property type="entry name" value="N12N6MTFRASE"/>
</dbReference>
<feature type="domain" description="DNA methylase adenine-specific" evidence="8">
    <location>
        <begin position="38"/>
        <end position="249"/>
    </location>
</feature>
<accession>A0AAW3MIR7</accession>
<dbReference type="GO" id="GO:0003677">
    <property type="term" value="F:DNA binding"/>
    <property type="evidence" value="ECO:0007669"/>
    <property type="project" value="InterPro"/>
</dbReference>
<evidence type="ECO:0000256" key="2">
    <source>
        <dbReference type="ARBA" id="ARBA00011900"/>
    </source>
</evidence>
<dbReference type="InterPro" id="IPR051537">
    <property type="entry name" value="DNA_Adenine_Mtase"/>
</dbReference>
<dbReference type="SUPFAM" id="SSF53335">
    <property type="entry name" value="S-adenosyl-L-methionine-dependent methyltransferases"/>
    <property type="match status" value="1"/>
</dbReference>
<dbReference type="Gene3D" id="3.40.50.150">
    <property type="entry name" value="Vaccinia Virus protein VP39"/>
    <property type="match status" value="1"/>
</dbReference>
<dbReference type="EC" id="2.1.1.72" evidence="2"/>
<evidence type="ECO:0000259" key="8">
    <source>
        <dbReference type="Pfam" id="PF02384"/>
    </source>
</evidence>
<keyword evidence="6" id="KW-0680">Restriction system</keyword>
<dbReference type="PANTHER" id="PTHR42933:SF3">
    <property type="entry name" value="TYPE I RESTRICTION ENZYME MJAVIII METHYLASE SUBUNIT"/>
    <property type="match status" value="1"/>
</dbReference>
<dbReference type="GO" id="GO:0032259">
    <property type="term" value="P:methylation"/>
    <property type="evidence" value="ECO:0007669"/>
    <property type="project" value="UniProtKB-KW"/>
</dbReference>
<name>A0AAW3MIR7_9BURK</name>
<dbReference type="GO" id="GO:0008170">
    <property type="term" value="F:N-methyltransferase activity"/>
    <property type="evidence" value="ECO:0007669"/>
    <property type="project" value="InterPro"/>
</dbReference>
<dbReference type="GO" id="GO:0009007">
    <property type="term" value="F:site-specific DNA-methyltransferase (adenine-specific) activity"/>
    <property type="evidence" value="ECO:0007669"/>
    <property type="project" value="UniProtKB-EC"/>
</dbReference>
<comment type="caution">
    <text evidence="9">The sequence shown here is derived from an EMBL/GenBank/DDBJ whole genome shotgun (WGS) entry which is preliminary data.</text>
</comment>
<dbReference type="InterPro" id="IPR003356">
    <property type="entry name" value="DNA_methylase_A-5"/>
</dbReference>
<reference evidence="9 10" key="1">
    <citation type="submission" date="2015-11" db="EMBL/GenBank/DDBJ databases">
        <title>Expanding the genomic diversity of Burkholderia species for the development of highly accurate diagnostics.</title>
        <authorList>
            <person name="Sahl J."/>
            <person name="Keim P."/>
            <person name="Wagner D."/>
        </authorList>
    </citation>
    <scope>NUCLEOTIDE SEQUENCE [LARGE SCALE GENOMIC DNA]</scope>
    <source>
        <strain evidence="9 10">MSMB1808WGS</strain>
    </source>
</reference>
<dbReference type="InterPro" id="IPR002052">
    <property type="entry name" value="DNA_methylase_N6_adenine_CS"/>
</dbReference>